<dbReference type="Proteomes" id="UP000625735">
    <property type="component" value="Unassembled WGS sequence"/>
</dbReference>
<reference evidence="2" key="1">
    <citation type="journal article" date="2014" name="Int. J. Syst. Evol. Microbiol.">
        <title>Complete genome sequence of Corynebacterium casei LMG S-19264T (=DSM 44701T), isolated from a smear-ripened cheese.</title>
        <authorList>
            <consortium name="US DOE Joint Genome Institute (JGI-PGF)"/>
            <person name="Walter F."/>
            <person name="Albersmeier A."/>
            <person name="Kalinowski J."/>
            <person name="Ruckert C."/>
        </authorList>
    </citation>
    <scope>NUCLEOTIDE SEQUENCE</scope>
    <source>
        <strain evidence="2">CGMCC 1.12506</strain>
    </source>
</reference>
<gene>
    <name evidence="2" type="ORF">GCM10011343_03500</name>
</gene>
<keyword evidence="1" id="KW-1133">Transmembrane helix</keyword>
<proteinExistence type="predicted"/>
<comment type="caution">
    <text evidence="2">The sequence shown here is derived from an EMBL/GenBank/DDBJ whole genome shotgun (WGS) entry which is preliminary data.</text>
</comment>
<protein>
    <recommendedName>
        <fullName evidence="4">Riboflavin synthase subunit beta</fullName>
    </recommendedName>
</protein>
<feature type="transmembrane region" description="Helical" evidence="1">
    <location>
        <begin position="69"/>
        <end position="92"/>
    </location>
</feature>
<keyword evidence="1" id="KW-0812">Transmembrane</keyword>
<evidence type="ECO:0000313" key="2">
    <source>
        <dbReference type="EMBL" id="GGD15858.1"/>
    </source>
</evidence>
<name>A0A916XVY1_9FLAO</name>
<sequence>MGAFSKRTNKKFSYQPRYYQSDSEGSPFRIEPKFDKFRKTVGDQGGLKSKFISAYDDFKTNSDSKTNKTILIIITILLLLFLFIIDFDLSLFTRK</sequence>
<dbReference type="EMBL" id="BMFG01000001">
    <property type="protein sequence ID" value="GGD15858.1"/>
    <property type="molecule type" value="Genomic_DNA"/>
</dbReference>
<keyword evidence="3" id="KW-1185">Reference proteome</keyword>
<dbReference type="RefSeq" id="WP_188360782.1">
    <property type="nucleotide sequence ID" value="NZ_BMFG01000001.1"/>
</dbReference>
<evidence type="ECO:0000313" key="3">
    <source>
        <dbReference type="Proteomes" id="UP000625735"/>
    </source>
</evidence>
<evidence type="ECO:0000256" key="1">
    <source>
        <dbReference type="SAM" id="Phobius"/>
    </source>
</evidence>
<reference evidence="2" key="2">
    <citation type="submission" date="2020-09" db="EMBL/GenBank/DDBJ databases">
        <authorList>
            <person name="Sun Q."/>
            <person name="Zhou Y."/>
        </authorList>
    </citation>
    <scope>NUCLEOTIDE SEQUENCE</scope>
    <source>
        <strain evidence="2">CGMCC 1.12506</strain>
    </source>
</reference>
<dbReference type="AlphaFoldDB" id="A0A916XVY1"/>
<organism evidence="2 3">
    <name type="scientific">Flavobacterium orientale</name>
    <dbReference type="NCBI Taxonomy" id="1756020"/>
    <lineage>
        <taxon>Bacteria</taxon>
        <taxon>Pseudomonadati</taxon>
        <taxon>Bacteroidota</taxon>
        <taxon>Flavobacteriia</taxon>
        <taxon>Flavobacteriales</taxon>
        <taxon>Flavobacteriaceae</taxon>
        <taxon>Flavobacterium</taxon>
    </lineage>
</organism>
<keyword evidence="1" id="KW-0472">Membrane</keyword>
<evidence type="ECO:0008006" key="4">
    <source>
        <dbReference type="Google" id="ProtNLM"/>
    </source>
</evidence>
<accession>A0A916XVY1</accession>